<name>D2PLJ2_KRIFD</name>
<proteinExistence type="predicted"/>
<dbReference type="InterPro" id="IPR011009">
    <property type="entry name" value="Kinase-like_dom_sf"/>
</dbReference>
<dbReference type="SUPFAM" id="SSF56112">
    <property type="entry name" value="Protein kinase-like (PK-like)"/>
    <property type="match status" value="1"/>
</dbReference>
<dbReference type="KEGG" id="kfl:Kfla_1523"/>
<evidence type="ECO:0000313" key="2">
    <source>
        <dbReference type="Proteomes" id="UP000007967"/>
    </source>
</evidence>
<dbReference type="Gene3D" id="3.30.200.20">
    <property type="entry name" value="Phosphorylase Kinase, domain 1"/>
    <property type="match status" value="1"/>
</dbReference>
<dbReference type="AlphaFoldDB" id="D2PLJ2"/>
<dbReference type="Proteomes" id="UP000007967">
    <property type="component" value="Chromosome"/>
</dbReference>
<gene>
    <name evidence="1" type="ordered locus">Kfla_1523</name>
</gene>
<organism evidence="1 2">
    <name type="scientific">Kribbella flavida (strain DSM 17836 / JCM 10339 / NBRC 14399)</name>
    <dbReference type="NCBI Taxonomy" id="479435"/>
    <lineage>
        <taxon>Bacteria</taxon>
        <taxon>Bacillati</taxon>
        <taxon>Actinomycetota</taxon>
        <taxon>Actinomycetes</taxon>
        <taxon>Propionibacteriales</taxon>
        <taxon>Kribbellaceae</taxon>
        <taxon>Kribbella</taxon>
    </lineage>
</organism>
<keyword evidence="2" id="KW-1185">Reference proteome</keyword>
<dbReference type="HOGENOM" id="CLU_2117783_0_0_11"/>
<reference evidence="2" key="1">
    <citation type="submission" date="2009-09" db="EMBL/GenBank/DDBJ databases">
        <title>The complete genome of Kribbella flavida DSM 17836.</title>
        <authorList>
            <consortium name="US DOE Joint Genome Institute (JGI-PGF)"/>
            <person name="Lucas S."/>
            <person name="Copeland A."/>
            <person name="Lapidus A."/>
            <person name="Glavina del Rio T."/>
            <person name="Dalin E."/>
            <person name="Tice H."/>
            <person name="Bruce D."/>
            <person name="Goodwin L."/>
            <person name="Pitluck S."/>
            <person name="Kyrpides N."/>
            <person name="Mavromatis K."/>
            <person name="Ivanova N."/>
            <person name="Saunders E."/>
            <person name="Brettin T."/>
            <person name="Detter J.C."/>
            <person name="Han C."/>
            <person name="Larimer F."/>
            <person name="Land M."/>
            <person name="Hauser L."/>
            <person name="Markowitz V."/>
            <person name="Cheng J.-F."/>
            <person name="Hugenholtz P."/>
            <person name="Woyke T."/>
            <person name="Wu D."/>
            <person name="Pukall R."/>
            <person name="Klenk H.-P."/>
            <person name="Eisen J.A."/>
        </authorList>
    </citation>
    <scope>NUCLEOTIDE SEQUENCE [LARGE SCALE GENOMIC DNA]</scope>
    <source>
        <strain evidence="2">DSM 17836 / JCM 10339 / NBRC 14399</strain>
    </source>
</reference>
<evidence type="ECO:0000313" key="1">
    <source>
        <dbReference type="EMBL" id="ADB30621.1"/>
    </source>
</evidence>
<evidence type="ECO:0008006" key="3">
    <source>
        <dbReference type="Google" id="ProtNLM"/>
    </source>
</evidence>
<dbReference type="RefSeq" id="WP_012919177.1">
    <property type="nucleotide sequence ID" value="NC_013729.1"/>
</dbReference>
<sequence length="114" mass="13222">MTGVRAEATEQWLELVRQEYPLTEAAFVRDLGGNYNLNLQVASDRGALVVRVTPDWIEPDRLAAVQAVREYLRARGWPVPRTIRTRAAGTTVPWPFRSARWSGRRFRWRSSVRR</sequence>
<dbReference type="OrthoDB" id="3720899at2"/>
<accession>D2PLJ2</accession>
<protein>
    <recommendedName>
        <fullName evidence="3">Aminoglycoside phosphotransferase domain-containing protein</fullName>
    </recommendedName>
</protein>
<dbReference type="EMBL" id="CP001736">
    <property type="protein sequence ID" value="ADB30621.1"/>
    <property type="molecule type" value="Genomic_DNA"/>
</dbReference>
<reference evidence="1 2" key="2">
    <citation type="journal article" date="2010" name="Stand. Genomic Sci.">
        <title>Complete genome sequence of Kribbella flavida type strain (IFO 14399).</title>
        <authorList>
            <person name="Pukall R."/>
            <person name="Lapidus A."/>
            <person name="Glavina Del Rio T."/>
            <person name="Copeland A."/>
            <person name="Tice H."/>
            <person name="Cheng J.-F."/>
            <person name="Lucas S."/>
            <person name="Chen F."/>
            <person name="Nolan M."/>
            <person name="LaButti K."/>
            <person name="Pati A."/>
            <person name="Ivanova N."/>
            <person name="Mavrommatis K."/>
            <person name="Mikhailova N."/>
            <person name="Pitluck S."/>
            <person name="Bruce D."/>
            <person name="Goodwin L."/>
            <person name="Land M."/>
            <person name="Hauser L."/>
            <person name="Chang Y.-J."/>
            <person name="Jeffries C.D."/>
            <person name="Chen A."/>
            <person name="Palaniappan K."/>
            <person name="Chain P."/>
            <person name="Rohde M."/>
            <person name="Goeker M."/>
            <person name="Bristow J."/>
            <person name="Eisen J.A."/>
            <person name="Markowitz V."/>
            <person name="Hugenholtz P."/>
            <person name="Kyrpides N.C."/>
            <person name="Klenk H.-P."/>
            <person name="Brettin T."/>
        </authorList>
    </citation>
    <scope>NUCLEOTIDE SEQUENCE [LARGE SCALE GENOMIC DNA]</scope>
    <source>
        <strain evidence="2">DSM 17836 / JCM 10339 / NBRC 14399</strain>
    </source>
</reference>
<dbReference type="STRING" id="479435.Kfla_1523"/>